<dbReference type="InParanoid" id="U5GVI7"/>
<evidence type="ECO:0000313" key="1">
    <source>
        <dbReference type="EMBL" id="PNT58831.1"/>
    </source>
</evidence>
<dbReference type="EMBL" id="CM009290">
    <property type="protein sequence ID" value="PNT58831.1"/>
    <property type="molecule type" value="Genomic_DNA"/>
</dbReference>
<accession>U5GVI7</accession>
<reference evidence="1 2" key="1">
    <citation type="journal article" date="2006" name="Science">
        <title>The genome of black cottonwood, Populus trichocarpa (Torr. &amp; Gray).</title>
        <authorList>
            <person name="Tuskan G.A."/>
            <person name="Difazio S."/>
            <person name="Jansson S."/>
            <person name="Bohlmann J."/>
            <person name="Grigoriev I."/>
            <person name="Hellsten U."/>
            <person name="Putnam N."/>
            <person name="Ralph S."/>
            <person name="Rombauts S."/>
            <person name="Salamov A."/>
            <person name="Schein J."/>
            <person name="Sterck L."/>
            <person name="Aerts A."/>
            <person name="Bhalerao R.R."/>
            <person name="Bhalerao R.P."/>
            <person name="Blaudez D."/>
            <person name="Boerjan W."/>
            <person name="Brun A."/>
            <person name="Brunner A."/>
            <person name="Busov V."/>
            <person name="Campbell M."/>
            <person name="Carlson J."/>
            <person name="Chalot M."/>
            <person name="Chapman J."/>
            <person name="Chen G.L."/>
            <person name="Cooper D."/>
            <person name="Coutinho P.M."/>
            <person name="Couturier J."/>
            <person name="Covert S."/>
            <person name="Cronk Q."/>
            <person name="Cunningham R."/>
            <person name="Davis J."/>
            <person name="Degroeve S."/>
            <person name="Dejardin A."/>
            <person name="Depamphilis C."/>
            <person name="Detter J."/>
            <person name="Dirks B."/>
            <person name="Dubchak I."/>
            <person name="Duplessis S."/>
            <person name="Ehlting J."/>
            <person name="Ellis B."/>
            <person name="Gendler K."/>
            <person name="Goodstein D."/>
            <person name="Gribskov M."/>
            <person name="Grimwood J."/>
            <person name="Groover A."/>
            <person name="Gunter L."/>
            <person name="Hamberger B."/>
            <person name="Heinze B."/>
            <person name="Helariutta Y."/>
            <person name="Henrissat B."/>
            <person name="Holligan D."/>
            <person name="Holt R."/>
            <person name="Huang W."/>
            <person name="Islam-Faridi N."/>
            <person name="Jones S."/>
            <person name="Jones-Rhoades M."/>
            <person name="Jorgensen R."/>
            <person name="Joshi C."/>
            <person name="Kangasjarvi J."/>
            <person name="Karlsson J."/>
            <person name="Kelleher C."/>
            <person name="Kirkpatrick R."/>
            <person name="Kirst M."/>
            <person name="Kohler A."/>
            <person name="Kalluri U."/>
            <person name="Larimer F."/>
            <person name="Leebens-Mack J."/>
            <person name="Leple J.C."/>
            <person name="Locascio P."/>
            <person name="Lou Y."/>
            <person name="Lucas S."/>
            <person name="Martin F."/>
            <person name="Montanini B."/>
            <person name="Napoli C."/>
            <person name="Nelson D.R."/>
            <person name="Nelson C."/>
            <person name="Nieminen K."/>
            <person name="Nilsson O."/>
            <person name="Pereda V."/>
            <person name="Peter G."/>
            <person name="Philippe R."/>
            <person name="Pilate G."/>
            <person name="Poliakov A."/>
            <person name="Razumovskaya J."/>
            <person name="Richardson P."/>
            <person name="Rinaldi C."/>
            <person name="Ritland K."/>
            <person name="Rouze P."/>
            <person name="Ryaboy D."/>
            <person name="Schmutz J."/>
            <person name="Schrader J."/>
            <person name="Segerman B."/>
            <person name="Shin H."/>
            <person name="Siddiqui A."/>
            <person name="Sterky F."/>
            <person name="Terry A."/>
            <person name="Tsai C.J."/>
            <person name="Uberbacher E."/>
            <person name="Unneberg P."/>
            <person name="Vahala J."/>
            <person name="Wall K."/>
            <person name="Wessler S."/>
            <person name="Yang G."/>
            <person name="Yin T."/>
            <person name="Douglas C."/>
            <person name="Marra M."/>
            <person name="Sandberg G."/>
            <person name="Van de Peer Y."/>
            <person name="Rokhsar D."/>
        </authorList>
    </citation>
    <scope>NUCLEOTIDE SEQUENCE [LARGE SCALE GENOMIC DNA]</scope>
    <source>
        <strain evidence="2">cv. Nisqually</strain>
    </source>
</reference>
<gene>
    <name evidence="1" type="ORF">POPTR_001G373800</name>
</gene>
<dbReference type="AlphaFoldDB" id="U5GVI7"/>
<sequence length="69" mass="7979">MQSQCNQPSPTIEKQIPFLLVQHKIHAPNGCQNKMLKQSNLRNHRNPESSNKFEVGMLETYTFYSLCSI</sequence>
<dbReference type="Proteomes" id="UP000006729">
    <property type="component" value="Chromosome 1"/>
</dbReference>
<organism evidence="1 2">
    <name type="scientific">Populus trichocarpa</name>
    <name type="common">Western balsam poplar</name>
    <name type="synonym">Populus balsamifera subsp. trichocarpa</name>
    <dbReference type="NCBI Taxonomy" id="3694"/>
    <lineage>
        <taxon>Eukaryota</taxon>
        <taxon>Viridiplantae</taxon>
        <taxon>Streptophyta</taxon>
        <taxon>Embryophyta</taxon>
        <taxon>Tracheophyta</taxon>
        <taxon>Spermatophyta</taxon>
        <taxon>Magnoliopsida</taxon>
        <taxon>eudicotyledons</taxon>
        <taxon>Gunneridae</taxon>
        <taxon>Pentapetalae</taxon>
        <taxon>rosids</taxon>
        <taxon>fabids</taxon>
        <taxon>Malpighiales</taxon>
        <taxon>Salicaceae</taxon>
        <taxon>Saliceae</taxon>
        <taxon>Populus</taxon>
    </lineage>
</organism>
<evidence type="ECO:0000313" key="2">
    <source>
        <dbReference type="Proteomes" id="UP000006729"/>
    </source>
</evidence>
<keyword evidence="2" id="KW-1185">Reference proteome</keyword>
<dbReference type="HOGENOM" id="CLU_2780531_0_0_1"/>
<protein>
    <submittedName>
        <fullName evidence="1">Uncharacterized protein</fullName>
    </submittedName>
</protein>
<name>U5GVI7_POPTR</name>
<proteinExistence type="predicted"/>